<dbReference type="RefSeq" id="WP_139078698.1">
    <property type="nucleotide sequence ID" value="NZ_VDFU01000040.1"/>
</dbReference>
<keyword evidence="3" id="KW-1185">Reference proteome</keyword>
<evidence type="ECO:0000256" key="1">
    <source>
        <dbReference type="SAM" id="SignalP"/>
    </source>
</evidence>
<accession>A0A5C4MLJ2</accession>
<reference evidence="2 3" key="1">
    <citation type="submission" date="2019-06" db="EMBL/GenBank/DDBJ databases">
        <title>YIM 131921 draft genome.</title>
        <authorList>
            <person name="Jiang L."/>
        </authorList>
    </citation>
    <scope>NUCLEOTIDE SEQUENCE [LARGE SCALE GENOMIC DNA]</scope>
    <source>
        <strain evidence="2 3">YIM 131921</strain>
    </source>
</reference>
<protein>
    <recommendedName>
        <fullName evidence="4">DUF1311 domain-containing protein</fullName>
    </recommendedName>
</protein>
<evidence type="ECO:0008006" key="4">
    <source>
        <dbReference type="Google" id="ProtNLM"/>
    </source>
</evidence>
<feature type="chain" id="PRO_5023007495" description="DUF1311 domain-containing protein" evidence="1">
    <location>
        <begin position="23"/>
        <end position="154"/>
    </location>
</feature>
<comment type="caution">
    <text evidence="2">The sequence shown here is derived from an EMBL/GenBank/DDBJ whole genome shotgun (WGS) entry which is preliminary data.</text>
</comment>
<dbReference type="AlphaFoldDB" id="A0A5C4MLJ2"/>
<dbReference type="Proteomes" id="UP000305887">
    <property type="component" value="Unassembled WGS sequence"/>
</dbReference>
<dbReference type="EMBL" id="VDFU01000040">
    <property type="protein sequence ID" value="TNC46178.1"/>
    <property type="molecule type" value="Genomic_DNA"/>
</dbReference>
<organism evidence="2 3">
    <name type="scientific">Rubellimicrobium rubrum</name>
    <dbReference type="NCBI Taxonomy" id="2585369"/>
    <lineage>
        <taxon>Bacteria</taxon>
        <taxon>Pseudomonadati</taxon>
        <taxon>Pseudomonadota</taxon>
        <taxon>Alphaproteobacteria</taxon>
        <taxon>Rhodobacterales</taxon>
        <taxon>Roseobacteraceae</taxon>
        <taxon>Rubellimicrobium</taxon>
    </lineage>
</organism>
<proteinExistence type="predicted"/>
<gene>
    <name evidence="2" type="ORF">FHG66_19385</name>
</gene>
<dbReference type="OrthoDB" id="7854171at2"/>
<sequence length="154" mass="17002">MSPCASLVLALALCGLTAPVVAQDTPSTPSTDATTPDTFRDLTPPEVARESEPLVCPDRPPRPAWAENLDGWEVQRSLLLSAIYEARSYEAIVATGDCSCTNRAPSWDEADAEYQENYAALDLQAQTDAESEFRRLKNDLRREARAICREQGNW</sequence>
<evidence type="ECO:0000313" key="2">
    <source>
        <dbReference type="EMBL" id="TNC46178.1"/>
    </source>
</evidence>
<keyword evidence="1" id="KW-0732">Signal</keyword>
<evidence type="ECO:0000313" key="3">
    <source>
        <dbReference type="Proteomes" id="UP000305887"/>
    </source>
</evidence>
<feature type="signal peptide" evidence="1">
    <location>
        <begin position="1"/>
        <end position="22"/>
    </location>
</feature>
<name>A0A5C4MLJ2_9RHOB</name>